<name>A0A2Z6MUM1_TRISU</name>
<protein>
    <submittedName>
        <fullName evidence="2">Uncharacterized protein</fullName>
    </submittedName>
</protein>
<keyword evidence="1" id="KW-0472">Membrane</keyword>
<dbReference type="EMBL" id="DF973354">
    <property type="protein sequence ID" value="GAU27455.1"/>
    <property type="molecule type" value="Genomic_DNA"/>
</dbReference>
<accession>A0A2Z6MUM1</accession>
<dbReference type="Proteomes" id="UP000242715">
    <property type="component" value="Unassembled WGS sequence"/>
</dbReference>
<proteinExistence type="predicted"/>
<keyword evidence="3" id="KW-1185">Reference proteome</keyword>
<evidence type="ECO:0000256" key="1">
    <source>
        <dbReference type="SAM" id="Phobius"/>
    </source>
</evidence>
<organism evidence="2 3">
    <name type="scientific">Trifolium subterraneum</name>
    <name type="common">Subterranean clover</name>
    <dbReference type="NCBI Taxonomy" id="3900"/>
    <lineage>
        <taxon>Eukaryota</taxon>
        <taxon>Viridiplantae</taxon>
        <taxon>Streptophyta</taxon>
        <taxon>Embryophyta</taxon>
        <taxon>Tracheophyta</taxon>
        <taxon>Spermatophyta</taxon>
        <taxon>Magnoliopsida</taxon>
        <taxon>eudicotyledons</taxon>
        <taxon>Gunneridae</taxon>
        <taxon>Pentapetalae</taxon>
        <taxon>rosids</taxon>
        <taxon>fabids</taxon>
        <taxon>Fabales</taxon>
        <taxon>Fabaceae</taxon>
        <taxon>Papilionoideae</taxon>
        <taxon>50 kb inversion clade</taxon>
        <taxon>NPAAA clade</taxon>
        <taxon>Hologalegina</taxon>
        <taxon>IRL clade</taxon>
        <taxon>Trifolieae</taxon>
        <taxon>Trifolium</taxon>
    </lineage>
</organism>
<reference evidence="3" key="1">
    <citation type="journal article" date="2017" name="Front. Plant Sci.">
        <title>Climate Clever Clovers: New Paradigm to Reduce the Environmental Footprint of Ruminants by Breeding Low Methanogenic Forages Utilizing Haplotype Variation.</title>
        <authorList>
            <person name="Kaur P."/>
            <person name="Appels R."/>
            <person name="Bayer P.E."/>
            <person name="Keeble-Gagnere G."/>
            <person name="Wang J."/>
            <person name="Hirakawa H."/>
            <person name="Shirasawa K."/>
            <person name="Vercoe P."/>
            <person name="Stefanova K."/>
            <person name="Durmic Z."/>
            <person name="Nichols P."/>
            <person name="Revell C."/>
            <person name="Isobe S.N."/>
            <person name="Edwards D."/>
            <person name="Erskine W."/>
        </authorList>
    </citation>
    <scope>NUCLEOTIDE SEQUENCE [LARGE SCALE GENOMIC DNA]</scope>
    <source>
        <strain evidence="3">cv. Daliak</strain>
    </source>
</reference>
<evidence type="ECO:0000313" key="3">
    <source>
        <dbReference type="Proteomes" id="UP000242715"/>
    </source>
</evidence>
<sequence>MNVVLEAFLPLQLCFVVYGGVRLPVCGSGSGLVVVEALAFYSVLLFAASSGGGCWLIVMEEFVSGRFVALANLTYW</sequence>
<evidence type="ECO:0000313" key="2">
    <source>
        <dbReference type="EMBL" id="GAU27455.1"/>
    </source>
</evidence>
<keyword evidence="1" id="KW-1133">Transmembrane helix</keyword>
<feature type="transmembrane region" description="Helical" evidence="1">
    <location>
        <begin position="38"/>
        <end position="58"/>
    </location>
</feature>
<gene>
    <name evidence="2" type="ORF">TSUD_161410</name>
</gene>
<dbReference type="AlphaFoldDB" id="A0A2Z6MUM1"/>
<keyword evidence="1" id="KW-0812">Transmembrane</keyword>